<protein>
    <recommendedName>
        <fullName evidence="1">DUF1400 domain-containing protein</fullName>
    </recommendedName>
</protein>
<dbReference type="EMBL" id="AP018248">
    <property type="protein sequence ID" value="BAZ01620.1"/>
    <property type="molecule type" value="Genomic_DNA"/>
</dbReference>
<evidence type="ECO:0000313" key="3">
    <source>
        <dbReference type="Proteomes" id="UP000218785"/>
    </source>
</evidence>
<proteinExistence type="predicted"/>
<reference evidence="2 3" key="1">
    <citation type="submission" date="2017-06" db="EMBL/GenBank/DDBJ databases">
        <title>Genome sequencing of cyanobaciteial culture collection at National Institute for Environmental Studies (NIES).</title>
        <authorList>
            <person name="Hirose Y."/>
            <person name="Shimura Y."/>
            <person name="Fujisawa T."/>
            <person name="Nakamura Y."/>
            <person name="Kawachi M."/>
        </authorList>
    </citation>
    <scope>NUCLEOTIDE SEQUENCE [LARGE SCALE GENOMIC DNA]</scope>
    <source>
        <strain evidence="2 3">NIES-37</strain>
    </source>
</reference>
<keyword evidence="3" id="KW-1185">Reference proteome</keyword>
<dbReference type="Pfam" id="PF07176">
    <property type="entry name" value="DUF1400"/>
    <property type="match status" value="1"/>
</dbReference>
<dbReference type="AlphaFoldDB" id="A0A1Z4N7A8"/>
<sequence length="171" mass="19512">MRYHFLSLVQIFLLTVTTPVWAAEQIVLNYKVFRESLSVEEISRFAQTGELSSSLKINFALARQNPKAVRQYLTQPVKVNPVFLDRVLNTPLGNVILDQISQVIHTPSQKADRQALRAALVLSARQDSQITLIEIFKNYPTSEVEVDGDRLESAYRQLRRLQTNIENLMGV</sequence>
<organism evidence="2 3">
    <name type="scientific">Tolypothrix tenuis PCC 7101</name>
    <dbReference type="NCBI Taxonomy" id="231146"/>
    <lineage>
        <taxon>Bacteria</taxon>
        <taxon>Bacillati</taxon>
        <taxon>Cyanobacteriota</taxon>
        <taxon>Cyanophyceae</taxon>
        <taxon>Nostocales</taxon>
        <taxon>Tolypothrichaceae</taxon>
        <taxon>Tolypothrix</taxon>
    </lineage>
</organism>
<feature type="domain" description="DUF1400" evidence="1">
    <location>
        <begin position="22"/>
        <end position="147"/>
    </location>
</feature>
<dbReference type="InterPro" id="IPR010802">
    <property type="entry name" value="DUF1400"/>
</dbReference>
<dbReference type="RefSeq" id="WP_096581303.1">
    <property type="nucleotide sequence ID" value="NZ_CAWNJS010000001.1"/>
</dbReference>
<name>A0A1Z4N7A8_9CYAN</name>
<dbReference type="KEGG" id="ttq:NIES37_56240"/>
<evidence type="ECO:0000259" key="1">
    <source>
        <dbReference type="Pfam" id="PF07176"/>
    </source>
</evidence>
<evidence type="ECO:0000313" key="2">
    <source>
        <dbReference type="EMBL" id="BAZ01620.1"/>
    </source>
</evidence>
<accession>A0A1Z4N7A8</accession>
<dbReference type="Proteomes" id="UP000218785">
    <property type="component" value="Chromosome"/>
</dbReference>
<gene>
    <name evidence="2" type="ORF">NIES37_56240</name>
</gene>